<proteinExistence type="predicted"/>
<sequence length="450" mass="54442">MNDFFSKIDFNIKIYLNLFNINRFLFNYEIKAFIAYIKSLYLINYINFFEKKKIINSLFIIKKKFLKTNIDNINLFLEKEIINFNGELGNKIFFKINKNFQNIIIKLMLKEEIKKIHILIIFIRKCIIFLSKKYFNIPLLGLIFIEYNIPITLGHYLLSWNEMFKRDHLNLFYCKKECDDLFIDINFLTNHNCNINQNIFKKTLNFKYLTENYIDSVNNKDYICFFFHFCNNLIIHLSKICEDLIFFNNEKINFIELSNLFMYYDDILYKKINILQLIKSKIGRLYGNSINILTLLNNQVSSYNNYQEDKECLFDNIFTIKNLLNCFRIILPIIKFNKKNIYLYLLENYCIKNDIISYLIKKGVTFENSYLIFKNCEKYCIKKKINFFNISLKELKLISNLFKKDIFYFISVEGTINRNNFYGNTNLKQIIKSIQRAKFYLNNIILKFND</sequence>
<reference evidence="4 5" key="1">
    <citation type="journal article" date="2012" name="Mol. Biol. Evol.">
        <title>Genome reduction and co-evolution between the primary and secondary bacterial symbionts of psyllids.</title>
        <authorList>
            <person name="Sloan D.B."/>
            <person name="Moran N.A."/>
        </authorList>
    </citation>
    <scope>NUCLEOTIDE SEQUENCE [LARGE SCALE GENOMIC DNA]</scope>
    <source>
        <strain evidence="4 5">HT</strain>
    </source>
</reference>
<dbReference type="GO" id="GO:0042450">
    <property type="term" value="P:L-arginine biosynthetic process via ornithine"/>
    <property type="evidence" value="ECO:0007669"/>
    <property type="project" value="InterPro"/>
</dbReference>
<protein>
    <submittedName>
        <fullName evidence="4">Putative argininosuccinate lyase</fullName>
    </submittedName>
</protein>
<dbReference type="SUPFAM" id="SSF48557">
    <property type="entry name" value="L-aspartase-like"/>
    <property type="match status" value="1"/>
</dbReference>
<dbReference type="Gene3D" id="1.10.275.10">
    <property type="entry name" value="Fumarase/aspartase (N-terminal domain)"/>
    <property type="match status" value="1"/>
</dbReference>
<dbReference type="InterPro" id="IPR029419">
    <property type="entry name" value="Arg_succ_lyase_C"/>
</dbReference>
<dbReference type="GO" id="GO:0004056">
    <property type="term" value="F:argininosuccinate lyase activity"/>
    <property type="evidence" value="ECO:0007669"/>
    <property type="project" value="InterPro"/>
</dbReference>
<dbReference type="Gene3D" id="1.20.200.10">
    <property type="entry name" value="Fumarase/aspartase (Central domain)"/>
    <property type="match status" value="1"/>
</dbReference>
<feature type="domain" description="Argininosuccinate lyase C-terminal" evidence="3">
    <location>
        <begin position="354"/>
        <end position="417"/>
    </location>
</feature>
<feature type="transmembrane region" description="Helical" evidence="1">
    <location>
        <begin position="137"/>
        <end position="158"/>
    </location>
</feature>
<gene>
    <name evidence="4" type="primary">argH</name>
    <name evidence="4" type="ORF">A355_0205</name>
</gene>
<evidence type="ECO:0000313" key="5">
    <source>
        <dbReference type="Proteomes" id="UP000003933"/>
    </source>
</evidence>
<dbReference type="GO" id="GO:0005829">
    <property type="term" value="C:cytosol"/>
    <property type="evidence" value="ECO:0007669"/>
    <property type="project" value="TreeGrafter"/>
</dbReference>
<keyword evidence="4" id="KW-0456">Lyase</keyword>
<dbReference type="Proteomes" id="UP000003933">
    <property type="component" value="Chromosome"/>
</dbReference>
<evidence type="ECO:0000313" key="4">
    <source>
        <dbReference type="EMBL" id="AFP84221.1"/>
    </source>
</evidence>
<name>J3VQI1_CARRU</name>
<dbReference type="InterPro" id="IPR009049">
    <property type="entry name" value="Argininosuccinate_lyase"/>
</dbReference>
<dbReference type="HOGENOM" id="CLU_027272_2_3_6"/>
<dbReference type="EMBL" id="CP003544">
    <property type="protein sequence ID" value="AFP84221.1"/>
    <property type="molecule type" value="Genomic_DNA"/>
</dbReference>
<dbReference type="RefSeq" id="WP_014887521.1">
    <property type="nucleotide sequence ID" value="NC_018417.1"/>
</dbReference>
<dbReference type="InterPro" id="IPR022761">
    <property type="entry name" value="Fumarate_lyase_N"/>
</dbReference>
<organism evidence="4 5">
    <name type="scientific">Candidatus Carsonella ruddii HT isolate Thao2000</name>
    <dbReference type="NCBI Taxonomy" id="1202539"/>
    <lineage>
        <taxon>Bacteria</taxon>
        <taxon>Pseudomonadati</taxon>
        <taxon>Pseudomonadota</taxon>
        <taxon>Gammaproteobacteria</taxon>
        <taxon>Oceanospirillales</taxon>
        <taxon>Halomonadaceae</taxon>
        <taxon>Zymobacter group</taxon>
        <taxon>Candidatus Carsonella</taxon>
    </lineage>
</organism>
<evidence type="ECO:0000256" key="1">
    <source>
        <dbReference type="SAM" id="Phobius"/>
    </source>
</evidence>
<accession>J3VQI1</accession>
<evidence type="ECO:0000259" key="3">
    <source>
        <dbReference type="Pfam" id="PF14698"/>
    </source>
</evidence>
<dbReference type="InterPro" id="IPR008948">
    <property type="entry name" value="L-Aspartase-like"/>
</dbReference>
<keyword evidence="1" id="KW-0472">Membrane</keyword>
<dbReference type="OrthoDB" id="9769623at2"/>
<dbReference type="PANTHER" id="PTHR43814:SF1">
    <property type="entry name" value="ARGININOSUCCINATE LYASE"/>
    <property type="match status" value="1"/>
</dbReference>
<dbReference type="STRING" id="1202539.A355_0205"/>
<evidence type="ECO:0000259" key="2">
    <source>
        <dbReference type="Pfam" id="PF00206"/>
    </source>
</evidence>
<keyword evidence="1" id="KW-0812">Transmembrane</keyword>
<dbReference type="InterPro" id="IPR024083">
    <property type="entry name" value="Fumarase/histidase_N"/>
</dbReference>
<keyword evidence="1" id="KW-1133">Transmembrane helix</keyword>
<dbReference type="Pfam" id="PF14698">
    <property type="entry name" value="ASL_C2"/>
    <property type="match status" value="1"/>
</dbReference>
<dbReference type="PANTHER" id="PTHR43814">
    <property type="entry name" value="ARGININOSUCCINATE LYASE"/>
    <property type="match status" value="1"/>
</dbReference>
<dbReference type="Gene3D" id="1.10.40.30">
    <property type="entry name" value="Fumarase/aspartase (C-terminal domain)"/>
    <property type="match status" value="1"/>
</dbReference>
<dbReference type="KEGG" id="crt:A355_0205"/>
<dbReference type="Pfam" id="PF00206">
    <property type="entry name" value="Lyase_1"/>
    <property type="match status" value="1"/>
</dbReference>
<feature type="domain" description="Fumarate lyase N-terminal" evidence="2">
    <location>
        <begin position="105"/>
        <end position="258"/>
    </location>
</feature>
<dbReference type="PATRIC" id="fig|1202539.3.peg.172"/>
<dbReference type="AlphaFoldDB" id="J3VQI1"/>